<feature type="transmembrane region" description="Helical" evidence="1">
    <location>
        <begin position="287"/>
        <end position="313"/>
    </location>
</feature>
<evidence type="ECO:0000313" key="2">
    <source>
        <dbReference type="EMBL" id="CAI9762082.1"/>
    </source>
</evidence>
<sequence>MTRGQHRRRELPPPIDCGTTAQILRRTATIFYSHLLTFLLLSFLLFHFRQSVEEDYDALMTENAPSIKALLSRTHTSQHHRVHTLDHDFFANDPYLSMYFETSVRLSRNSSFSDLQFILPENLIYKTSIEEEKINKTVERSLDDHHTVIDLGFLIREFKLSRHDVNLLKAFLFNACYLYTLALVIVVVIFSWLRRAVLHQVANHLLGKNRSCIHILFNGVVKSGIRNILPLIYMKWIVMAVLALVIEFLSSWYKIQNLYMVLVVFLRAMYDPLINLALWVQSPERETIVFIVFWFLIDLIVGFIFSVGSWVVFVDGTTNIVEIEEEMDNMFLRLQRPARDIRILEAIICGSLGRLVLWWIMGGYYSLGFQCVMEVYFMVAWLVYYCSARARLGRTVGRKQLKAILAN</sequence>
<keyword evidence="3" id="KW-1185">Reference proteome</keyword>
<gene>
    <name evidence="2" type="ORF">FPE_LOCUS9512</name>
</gene>
<accession>A0AAD1Z7X3</accession>
<feature type="transmembrane region" description="Helical" evidence="1">
    <location>
        <begin position="171"/>
        <end position="193"/>
    </location>
</feature>
<dbReference type="Proteomes" id="UP000834106">
    <property type="component" value="Chromosome 5"/>
</dbReference>
<organism evidence="2 3">
    <name type="scientific">Fraxinus pennsylvanica</name>
    <dbReference type="NCBI Taxonomy" id="56036"/>
    <lineage>
        <taxon>Eukaryota</taxon>
        <taxon>Viridiplantae</taxon>
        <taxon>Streptophyta</taxon>
        <taxon>Embryophyta</taxon>
        <taxon>Tracheophyta</taxon>
        <taxon>Spermatophyta</taxon>
        <taxon>Magnoliopsida</taxon>
        <taxon>eudicotyledons</taxon>
        <taxon>Gunneridae</taxon>
        <taxon>Pentapetalae</taxon>
        <taxon>asterids</taxon>
        <taxon>lamiids</taxon>
        <taxon>Lamiales</taxon>
        <taxon>Oleaceae</taxon>
        <taxon>Oleeae</taxon>
        <taxon>Fraxinus</taxon>
    </lineage>
</organism>
<evidence type="ECO:0000313" key="3">
    <source>
        <dbReference type="Proteomes" id="UP000834106"/>
    </source>
</evidence>
<proteinExistence type="predicted"/>
<evidence type="ECO:0000256" key="1">
    <source>
        <dbReference type="SAM" id="Phobius"/>
    </source>
</evidence>
<name>A0AAD1Z7X3_9LAMI</name>
<keyword evidence="1" id="KW-0812">Transmembrane</keyword>
<dbReference type="PANTHER" id="PTHR36353">
    <property type="entry name" value="TRANSMEMBRANE PROTEIN"/>
    <property type="match status" value="1"/>
</dbReference>
<feature type="transmembrane region" description="Helical" evidence="1">
    <location>
        <begin position="30"/>
        <end position="48"/>
    </location>
</feature>
<feature type="transmembrane region" description="Helical" evidence="1">
    <location>
        <begin position="228"/>
        <end position="246"/>
    </location>
</feature>
<dbReference type="AlphaFoldDB" id="A0AAD1Z7X3"/>
<dbReference type="Pfam" id="PF25105">
    <property type="entry name" value="DUF7813"/>
    <property type="match status" value="2"/>
</dbReference>
<evidence type="ECO:0008006" key="4">
    <source>
        <dbReference type="Google" id="ProtNLM"/>
    </source>
</evidence>
<dbReference type="EMBL" id="OU503040">
    <property type="protein sequence ID" value="CAI9762082.1"/>
    <property type="molecule type" value="Genomic_DNA"/>
</dbReference>
<keyword evidence="1" id="KW-0472">Membrane</keyword>
<keyword evidence="1" id="KW-1133">Transmembrane helix</keyword>
<feature type="transmembrane region" description="Helical" evidence="1">
    <location>
        <begin position="367"/>
        <end position="386"/>
    </location>
</feature>
<reference evidence="2" key="1">
    <citation type="submission" date="2023-05" db="EMBL/GenBank/DDBJ databases">
        <authorList>
            <person name="Huff M."/>
        </authorList>
    </citation>
    <scope>NUCLEOTIDE SEQUENCE</scope>
</reference>
<protein>
    <recommendedName>
        <fullName evidence="4">Transmembrane protein</fullName>
    </recommendedName>
</protein>
<feature type="transmembrane region" description="Helical" evidence="1">
    <location>
        <begin position="258"/>
        <end position="281"/>
    </location>
</feature>
<dbReference type="PANTHER" id="PTHR36353:SF1">
    <property type="entry name" value="TRANSMEMBRANE PROTEIN"/>
    <property type="match status" value="1"/>
</dbReference>
<dbReference type="InterPro" id="IPR056715">
    <property type="entry name" value="DUF7813"/>
</dbReference>